<evidence type="ECO:0000256" key="6">
    <source>
        <dbReference type="SAM" id="Phobius"/>
    </source>
</evidence>
<proteinExistence type="predicted"/>
<dbReference type="AlphaFoldDB" id="A0A4Z1BWN6"/>
<dbReference type="InterPro" id="IPR050482">
    <property type="entry name" value="Sensor_HK_TwoCompSys"/>
</dbReference>
<keyword evidence="8" id="KW-1185">Reference proteome</keyword>
<dbReference type="SUPFAM" id="SSF55874">
    <property type="entry name" value="ATPase domain of HSP90 chaperone/DNA topoisomerase II/histidine kinase"/>
    <property type="match status" value="1"/>
</dbReference>
<accession>A0A4Z1BWN6</accession>
<dbReference type="GO" id="GO:0000160">
    <property type="term" value="P:phosphorelay signal transduction system"/>
    <property type="evidence" value="ECO:0007669"/>
    <property type="project" value="UniProtKB-KW"/>
</dbReference>
<evidence type="ECO:0000313" key="7">
    <source>
        <dbReference type="EMBL" id="TGN65741.1"/>
    </source>
</evidence>
<evidence type="ECO:0000256" key="2">
    <source>
        <dbReference type="ARBA" id="ARBA00012438"/>
    </source>
</evidence>
<feature type="transmembrane region" description="Helical" evidence="6">
    <location>
        <begin position="77"/>
        <end position="103"/>
    </location>
</feature>
<reference evidence="7 8" key="1">
    <citation type="submission" date="2019-04" db="EMBL/GenBank/DDBJ databases">
        <title>Three New Species of Nocardioides, Nocardioides euryhalodurans sp. nov., Nocardioides seonyuensis sp. nov. and Nocardioides eburneoflavus sp. nov. Isolated from Soil.</title>
        <authorList>
            <person name="Roh S.G."/>
            <person name="Lee C."/>
            <person name="Kim M.-K."/>
            <person name="Kim S.B."/>
        </authorList>
    </citation>
    <scope>NUCLEOTIDE SEQUENCE [LARGE SCALE GENOMIC DNA]</scope>
    <source>
        <strain evidence="7 8">MMS17-SY213</strain>
    </source>
</reference>
<evidence type="ECO:0000256" key="1">
    <source>
        <dbReference type="ARBA" id="ARBA00000085"/>
    </source>
</evidence>
<dbReference type="EC" id="2.7.13.3" evidence="2"/>
<keyword evidence="5" id="KW-0902">Two-component regulatory system</keyword>
<dbReference type="OrthoDB" id="3217947at2"/>
<dbReference type="Proteomes" id="UP000297496">
    <property type="component" value="Unassembled WGS sequence"/>
</dbReference>
<keyword evidence="3" id="KW-0808">Transferase</keyword>
<feature type="transmembrane region" description="Helical" evidence="6">
    <location>
        <begin position="124"/>
        <end position="142"/>
    </location>
</feature>
<keyword evidence="6" id="KW-0472">Membrane</keyword>
<dbReference type="Gene3D" id="3.30.565.10">
    <property type="entry name" value="Histidine kinase-like ATPase, C-terminal domain"/>
    <property type="match status" value="1"/>
</dbReference>
<dbReference type="PANTHER" id="PTHR24421">
    <property type="entry name" value="NITRATE/NITRITE SENSOR PROTEIN NARX-RELATED"/>
    <property type="match status" value="1"/>
</dbReference>
<keyword evidence="4" id="KW-0418">Kinase</keyword>
<evidence type="ECO:0000256" key="5">
    <source>
        <dbReference type="ARBA" id="ARBA00023012"/>
    </source>
</evidence>
<comment type="caution">
    <text evidence="7">The sequence shown here is derived from an EMBL/GenBank/DDBJ whole genome shotgun (WGS) entry which is preliminary data.</text>
</comment>
<gene>
    <name evidence="7" type="ORF">EXE59_18615</name>
</gene>
<evidence type="ECO:0000313" key="8">
    <source>
        <dbReference type="Proteomes" id="UP000297496"/>
    </source>
</evidence>
<dbReference type="PANTHER" id="PTHR24421:SF10">
    <property type="entry name" value="NITRATE_NITRITE SENSOR PROTEIN NARQ"/>
    <property type="match status" value="1"/>
</dbReference>
<evidence type="ECO:0000256" key="3">
    <source>
        <dbReference type="ARBA" id="ARBA00022679"/>
    </source>
</evidence>
<keyword evidence="6" id="KW-0812">Transmembrane</keyword>
<keyword evidence="6" id="KW-1133">Transmembrane helix</keyword>
<name>A0A4Z1BWN6_9ACTN</name>
<feature type="transmembrane region" description="Helical" evidence="6">
    <location>
        <begin position="27"/>
        <end position="45"/>
    </location>
</feature>
<organism evidence="7 8">
    <name type="scientific">Nocardioides eburneiflavus</name>
    <dbReference type="NCBI Taxonomy" id="2518372"/>
    <lineage>
        <taxon>Bacteria</taxon>
        <taxon>Bacillati</taxon>
        <taxon>Actinomycetota</taxon>
        <taxon>Actinomycetes</taxon>
        <taxon>Propionibacteriales</taxon>
        <taxon>Nocardioidaceae</taxon>
        <taxon>Nocardioides</taxon>
    </lineage>
</organism>
<comment type="catalytic activity">
    <reaction evidence="1">
        <text>ATP + protein L-histidine = ADP + protein N-phospho-L-histidine.</text>
        <dbReference type="EC" id="2.7.13.3"/>
    </reaction>
</comment>
<feature type="transmembrane region" description="Helical" evidence="6">
    <location>
        <begin position="148"/>
        <end position="167"/>
    </location>
</feature>
<dbReference type="EMBL" id="SRRO01000001">
    <property type="protein sequence ID" value="TGN65741.1"/>
    <property type="molecule type" value="Genomic_DNA"/>
</dbReference>
<dbReference type="RefSeq" id="WP_135840232.1">
    <property type="nucleotide sequence ID" value="NZ_SRRO01000001.1"/>
</dbReference>
<protein>
    <recommendedName>
        <fullName evidence="2">histidine kinase</fullName>
        <ecNumber evidence="2">2.7.13.3</ecNumber>
    </recommendedName>
</protein>
<sequence length="427" mass="45061">MLILLDAAAGLALLAVGLMGWTRARTSAAFATAAGMAWFAASAWPETALLHRPLLLHAVVALAGTWGRPVVPRALIVAAWVGIALPAAVQSWVSVILAALCLASAFELRASTRQLWRATASRQALVVLAAGLALPWLERLVWPRYADAGLPLGTYLAAVILCAGALLRGIAAPGLHDTDAVVELSGRTPAEAAVELARLAQDESDPRLREAIRQAVALLDDNARLQLELAQRIDDVRASRLRLSDAAVQERRRLEGVLAHGAMRYLDELEECLGSAGDSEPVRACLDEITRTREDLEQLGRGLHPRSLTEHGLAAALSDLSRRSTLPIEVTAPVGRWPERIECAVWYALAESLANVSKHAQATRASVTVECSDDELRAIVTDDGVGGAVLIGGGGLAGLVDRLAVVDGTVDVVSTPAGTTVTLAVPL</sequence>
<dbReference type="InterPro" id="IPR036890">
    <property type="entry name" value="HATPase_C_sf"/>
</dbReference>
<dbReference type="GO" id="GO:0004673">
    <property type="term" value="F:protein histidine kinase activity"/>
    <property type="evidence" value="ECO:0007669"/>
    <property type="project" value="UniProtKB-EC"/>
</dbReference>
<evidence type="ECO:0000256" key="4">
    <source>
        <dbReference type="ARBA" id="ARBA00022777"/>
    </source>
</evidence>